<keyword evidence="1" id="KW-0812">Transmembrane</keyword>
<organism evidence="2 3">
    <name type="scientific">Candidatus Blautia pullicola</name>
    <dbReference type="NCBI Taxonomy" id="2838498"/>
    <lineage>
        <taxon>Bacteria</taxon>
        <taxon>Bacillati</taxon>
        <taxon>Bacillota</taxon>
        <taxon>Clostridia</taxon>
        <taxon>Lachnospirales</taxon>
        <taxon>Lachnospiraceae</taxon>
        <taxon>Blautia</taxon>
    </lineage>
</organism>
<evidence type="ECO:0000256" key="1">
    <source>
        <dbReference type="SAM" id="Phobius"/>
    </source>
</evidence>
<name>A0A9D2JSQ5_9FIRM</name>
<reference evidence="2" key="1">
    <citation type="journal article" date="2021" name="PeerJ">
        <title>Extensive microbial diversity within the chicken gut microbiome revealed by metagenomics and culture.</title>
        <authorList>
            <person name="Gilroy R."/>
            <person name="Ravi A."/>
            <person name="Getino M."/>
            <person name="Pursley I."/>
            <person name="Horton D.L."/>
            <person name="Alikhan N.F."/>
            <person name="Baker D."/>
            <person name="Gharbi K."/>
            <person name="Hall N."/>
            <person name="Watson M."/>
            <person name="Adriaenssens E.M."/>
            <person name="Foster-Nyarko E."/>
            <person name="Jarju S."/>
            <person name="Secka A."/>
            <person name="Antonio M."/>
            <person name="Oren A."/>
            <person name="Chaudhuri R.R."/>
            <person name="La Ragione R."/>
            <person name="Hildebrand F."/>
            <person name="Pallen M.J."/>
        </authorList>
    </citation>
    <scope>NUCLEOTIDE SEQUENCE</scope>
    <source>
        <strain evidence="2">1068</strain>
    </source>
</reference>
<proteinExistence type="predicted"/>
<evidence type="ECO:0000313" key="2">
    <source>
        <dbReference type="EMBL" id="HIZ66200.1"/>
    </source>
</evidence>
<dbReference type="EMBL" id="DXBG01000232">
    <property type="protein sequence ID" value="HIZ66200.1"/>
    <property type="molecule type" value="Genomic_DNA"/>
</dbReference>
<evidence type="ECO:0000313" key="3">
    <source>
        <dbReference type="Proteomes" id="UP000824056"/>
    </source>
</evidence>
<dbReference type="Proteomes" id="UP000824056">
    <property type="component" value="Unassembled WGS sequence"/>
</dbReference>
<keyword evidence="1" id="KW-1133">Transmembrane helix</keyword>
<accession>A0A9D2JSQ5</accession>
<feature type="transmembrane region" description="Helical" evidence="1">
    <location>
        <begin position="21"/>
        <end position="42"/>
    </location>
</feature>
<sequence length="66" mass="7496">MNFLNKMERKFGRFAIHNLTKYIIGCYIIGYIITYTSAIFALVYSSGWPRPLLWVLAAALLPGLAL</sequence>
<feature type="non-terminal residue" evidence="2">
    <location>
        <position position="66"/>
    </location>
</feature>
<comment type="caution">
    <text evidence="2">The sequence shown here is derived from an EMBL/GenBank/DDBJ whole genome shotgun (WGS) entry which is preliminary data.</text>
</comment>
<reference evidence="2" key="2">
    <citation type="submission" date="2021-04" db="EMBL/GenBank/DDBJ databases">
        <authorList>
            <person name="Gilroy R."/>
        </authorList>
    </citation>
    <scope>NUCLEOTIDE SEQUENCE</scope>
    <source>
        <strain evidence="2">1068</strain>
    </source>
</reference>
<dbReference type="AlphaFoldDB" id="A0A9D2JSQ5"/>
<gene>
    <name evidence="2" type="ORF">H9809_09930</name>
</gene>
<protein>
    <submittedName>
        <fullName evidence="2">Uncharacterized protein</fullName>
    </submittedName>
</protein>
<keyword evidence="1" id="KW-0472">Membrane</keyword>